<organism evidence="2 3">
    <name type="scientific">Epicoccum nigrum</name>
    <name type="common">Soil fungus</name>
    <name type="synonym">Epicoccum purpurascens</name>
    <dbReference type="NCBI Taxonomy" id="105696"/>
    <lineage>
        <taxon>Eukaryota</taxon>
        <taxon>Fungi</taxon>
        <taxon>Dikarya</taxon>
        <taxon>Ascomycota</taxon>
        <taxon>Pezizomycotina</taxon>
        <taxon>Dothideomycetes</taxon>
        <taxon>Pleosporomycetidae</taxon>
        <taxon>Pleosporales</taxon>
        <taxon>Pleosporineae</taxon>
        <taxon>Didymellaceae</taxon>
        <taxon>Epicoccum</taxon>
    </lineage>
</organism>
<sequence length="105" mass="11529">MMLSTLSSGQFGSYSKEHVSPCYFPVLNDDPPASNELHEVTASVDRSLELHNFCKNNNITPASLLHLAWAMTFTSDTWLLDEISLLKIFCGVGTGIVGRLRVLSA</sequence>
<reference evidence="2 3" key="1">
    <citation type="journal article" date="2017" name="Genome Announc.">
        <title>Genome sequence of the saprophytic ascomycete Epicoccum nigrum ICMP 19927 strain isolated from New Zealand.</title>
        <authorList>
            <person name="Fokin M."/>
            <person name="Fleetwood D."/>
            <person name="Weir B.S."/>
            <person name="Villas-Boas S.G."/>
        </authorList>
    </citation>
    <scope>NUCLEOTIDE SEQUENCE [LARGE SCALE GENOMIC DNA]</scope>
    <source>
        <strain evidence="2 3">ICMP 19927</strain>
    </source>
</reference>
<dbReference type="PANTHER" id="PTHR45398:SF1">
    <property type="entry name" value="ENZYME, PUTATIVE (JCVI)-RELATED"/>
    <property type="match status" value="1"/>
</dbReference>
<dbReference type="AlphaFoldDB" id="A0A1Y2M716"/>
<dbReference type="STRING" id="105696.A0A1Y2M716"/>
<dbReference type="PANTHER" id="PTHR45398">
    <property type="match status" value="1"/>
</dbReference>
<dbReference type="SUPFAM" id="SSF52777">
    <property type="entry name" value="CoA-dependent acyltransferases"/>
    <property type="match status" value="1"/>
</dbReference>
<evidence type="ECO:0000313" key="3">
    <source>
        <dbReference type="Proteomes" id="UP000193240"/>
    </source>
</evidence>
<protein>
    <submittedName>
        <fullName evidence="2">Uncharacterized protein</fullName>
    </submittedName>
</protein>
<comment type="similarity">
    <text evidence="1">Belongs to the NRP synthetase family.</text>
</comment>
<name>A0A1Y2M716_EPING</name>
<dbReference type="InParanoid" id="A0A1Y2M716"/>
<dbReference type="EMBL" id="KZ107840">
    <property type="protein sequence ID" value="OSS51589.1"/>
    <property type="molecule type" value="Genomic_DNA"/>
</dbReference>
<accession>A0A1Y2M716</accession>
<evidence type="ECO:0000256" key="1">
    <source>
        <dbReference type="ARBA" id="ARBA00029454"/>
    </source>
</evidence>
<dbReference type="Proteomes" id="UP000193240">
    <property type="component" value="Unassembled WGS sequence"/>
</dbReference>
<keyword evidence="3" id="KW-1185">Reference proteome</keyword>
<proteinExistence type="inferred from homology"/>
<gene>
    <name evidence="2" type="ORF">B5807_03235</name>
</gene>
<evidence type="ECO:0000313" key="2">
    <source>
        <dbReference type="EMBL" id="OSS51589.1"/>
    </source>
</evidence>